<dbReference type="GO" id="GO:0016787">
    <property type="term" value="F:hydrolase activity"/>
    <property type="evidence" value="ECO:0007669"/>
    <property type="project" value="UniProtKB-KW"/>
</dbReference>
<dbReference type="PANTHER" id="PTHR43798">
    <property type="entry name" value="MONOACYLGLYCEROL LIPASE"/>
    <property type="match status" value="1"/>
</dbReference>
<dbReference type="EMBL" id="JABELX010000001">
    <property type="protein sequence ID" value="NNH68396.1"/>
    <property type="molecule type" value="Genomic_DNA"/>
</dbReference>
<feature type="domain" description="AB hydrolase-1" evidence="2">
    <location>
        <begin position="20"/>
        <end position="107"/>
    </location>
</feature>
<evidence type="ECO:0000313" key="3">
    <source>
        <dbReference type="EMBL" id="NNH68396.1"/>
    </source>
</evidence>
<keyword evidence="1 3" id="KW-0378">Hydrolase</keyword>
<dbReference type="InterPro" id="IPR000073">
    <property type="entry name" value="AB_hydrolase_1"/>
</dbReference>
<proteinExistence type="predicted"/>
<dbReference type="Pfam" id="PF00561">
    <property type="entry name" value="Abhydrolase_1"/>
    <property type="match status" value="1"/>
</dbReference>
<dbReference type="Proteomes" id="UP000586827">
    <property type="component" value="Unassembled WGS sequence"/>
</dbReference>
<evidence type="ECO:0000259" key="2">
    <source>
        <dbReference type="Pfam" id="PF00561"/>
    </source>
</evidence>
<dbReference type="InterPro" id="IPR050266">
    <property type="entry name" value="AB_hydrolase_sf"/>
</dbReference>
<name>A0A849BU61_9NOCA</name>
<evidence type="ECO:0000313" key="4">
    <source>
        <dbReference type="Proteomes" id="UP000586827"/>
    </source>
</evidence>
<sequence length="140" mass="15403">MLPVEDTELAVIDTGGPGTPVVYLNGAFASQKHWRRVIADLGPGYRHITYDEQACGASKRSVDYSFEAAVRDLDAVLTATGVARPLLAGWSYGALLGVHWADRRPNRPALANAETAGFQRFQRGQHRPSIRSDFELCYDI</sequence>
<protein>
    <submittedName>
        <fullName evidence="3">Alpha/beta hydrolase</fullName>
    </submittedName>
</protein>
<reference evidence="3 4" key="1">
    <citation type="submission" date="2020-05" db="EMBL/GenBank/DDBJ databases">
        <title>MicrobeNet Type strains.</title>
        <authorList>
            <person name="Nicholson A.C."/>
        </authorList>
    </citation>
    <scope>NUCLEOTIDE SEQUENCE [LARGE SCALE GENOMIC DNA]</scope>
    <source>
        <strain evidence="3 4">JCM 3224</strain>
    </source>
</reference>
<dbReference type="PANTHER" id="PTHR43798:SF31">
    <property type="entry name" value="AB HYDROLASE SUPERFAMILY PROTEIN YCLE"/>
    <property type="match status" value="1"/>
</dbReference>
<dbReference type="Gene3D" id="3.40.50.1820">
    <property type="entry name" value="alpha/beta hydrolase"/>
    <property type="match status" value="1"/>
</dbReference>
<accession>A0A849BU61</accession>
<evidence type="ECO:0000256" key="1">
    <source>
        <dbReference type="ARBA" id="ARBA00022801"/>
    </source>
</evidence>
<organism evidence="3 4">
    <name type="scientific">Nocardia uniformis</name>
    <dbReference type="NCBI Taxonomy" id="53432"/>
    <lineage>
        <taxon>Bacteria</taxon>
        <taxon>Bacillati</taxon>
        <taxon>Actinomycetota</taxon>
        <taxon>Actinomycetes</taxon>
        <taxon>Mycobacteriales</taxon>
        <taxon>Nocardiaceae</taxon>
        <taxon>Nocardia</taxon>
    </lineage>
</organism>
<dbReference type="InterPro" id="IPR029058">
    <property type="entry name" value="AB_hydrolase_fold"/>
</dbReference>
<gene>
    <name evidence="3" type="ORF">HLB23_00600</name>
</gene>
<keyword evidence="4" id="KW-1185">Reference proteome</keyword>
<comment type="caution">
    <text evidence="3">The sequence shown here is derived from an EMBL/GenBank/DDBJ whole genome shotgun (WGS) entry which is preliminary data.</text>
</comment>
<dbReference type="AlphaFoldDB" id="A0A849BU61"/>
<dbReference type="SUPFAM" id="SSF53474">
    <property type="entry name" value="alpha/beta-Hydrolases"/>
    <property type="match status" value="1"/>
</dbReference>
<dbReference type="GO" id="GO:0016020">
    <property type="term" value="C:membrane"/>
    <property type="evidence" value="ECO:0007669"/>
    <property type="project" value="TreeGrafter"/>
</dbReference>